<evidence type="ECO:0000259" key="1">
    <source>
        <dbReference type="PROSITE" id="PS50925"/>
    </source>
</evidence>
<sequence length="143" mass="16038">MHHLIYLSQATRPLSAKALTCLLDQARLANERQHLTGALVYGDRRFIQLLEGEPAVLEQAYARIIRDPRHQHLSRVADYPITTRQFADWPLAFQALSPAQFTHLAGYLAPTKSKQHFPGYGSVASLFVEAMRALVQPPTGFTT</sequence>
<dbReference type="InterPro" id="IPR007024">
    <property type="entry name" value="BLUF_domain"/>
</dbReference>
<dbReference type="GO" id="GO:0071949">
    <property type="term" value="F:FAD binding"/>
    <property type="evidence" value="ECO:0007669"/>
    <property type="project" value="InterPro"/>
</dbReference>
<dbReference type="PROSITE" id="PS50925">
    <property type="entry name" value="BLUF"/>
    <property type="match status" value="1"/>
</dbReference>
<dbReference type="Gene3D" id="3.30.70.100">
    <property type="match status" value="1"/>
</dbReference>
<dbReference type="Proteomes" id="UP000559626">
    <property type="component" value="Unassembled WGS sequence"/>
</dbReference>
<dbReference type="InterPro" id="IPR036046">
    <property type="entry name" value="Acylphosphatase-like_dom_sf"/>
</dbReference>
<dbReference type="SMART" id="SM01034">
    <property type="entry name" value="BLUF"/>
    <property type="match status" value="1"/>
</dbReference>
<dbReference type="GO" id="GO:0009882">
    <property type="term" value="F:blue light photoreceptor activity"/>
    <property type="evidence" value="ECO:0007669"/>
    <property type="project" value="InterPro"/>
</dbReference>
<feature type="domain" description="BLUF" evidence="1">
    <location>
        <begin position="1"/>
        <end position="92"/>
    </location>
</feature>
<accession>A0A7Y0AIE0</accession>
<dbReference type="SUPFAM" id="SSF54975">
    <property type="entry name" value="Acylphosphatase/BLUF domain-like"/>
    <property type="match status" value="1"/>
</dbReference>
<dbReference type="RefSeq" id="WP_169533651.1">
    <property type="nucleotide sequence ID" value="NZ_JABBGH010000004.1"/>
</dbReference>
<name>A0A7Y0AIE0_9BACT</name>
<organism evidence="2 3">
    <name type="scientific">Hymenobacter polaris</name>
    <dbReference type="NCBI Taxonomy" id="2682546"/>
    <lineage>
        <taxon>Bacteria</taxon>
        <taxon>Pseudomonadati</taxon>
        <taxon>Bacteroidota</taxon>
        <taxon>Cytophagia</taxon>
        <taxon>Cytophagales</taxon>
        <taxon>Hymenobacteraceae</taxon>
        <taxon>Hymenobacter</taxon>
    </lineage>
</organism>
<gene>
    <name evidence="2" type="ORF">HHL22_22325</name>
</gene>
<proteinExistence type="predicted"/>
<dbReference type="EMBL" id="JABBGH010000004">
    <property type="protein sequence ID" value="NML67946.1"/>
    <property type="molecule type" value="Genomic_DNA"/>
</dbReference>
<dbReference type="AlphaFoldDB" id="A0A7Y0AIE0"/>
<comment type="caution">
    <text evidence="2">The sequence shown here is derived from an EMBL/GenBank/DDBJ whole genome shotgun (WGS) entry which is preliminary data.</text>
</comment>
<evidence type="ECO:0000313" key="3">
    <source>
        <dbReference type="Proteomes" id="UP000559626"/>
    </source>
</evidence>
<evidence type="ECO:0000313" key="2">
    <source>
        <dbReference type="EMBL" id="NML67946.1"/>
    </source>
</evidence>
<protein>
    <submittedName>
        <fullName evidence="2">BLUF domain-containing protein</fullName>
    </submittedName>
</protein>
<reference evidence="2 3" key="1">
    <citation type="submission" date="2020-04" db="EMBL/GenBank/DDBJ databases">
        <title>Hymenobacter polaris sp. nov., isolated from Arctic soil.</title>
        <authorList>
            <person name="Dahal R.H."/>
        </authorList>
    </citation>
    <scope>NUCLEOTIDE SEQUENCE [LARGE SCALE GENOMIC DNA]</scope>
    <source>
        <strain evidence="2 3">RP-2-7</strain>
    </source>
</reference>
<dbReference type="Pfam" id="PF04940">
    <property type="entry name" value="BLUF"/>
    <property type="match status" value="1"/>
</dbReference>
<keyword evidence="3" id="KW-1185">Reference proteome</keyword>